<evidence type="ECO:0000259" key="1">
    <source>
        <dbReference type="Pfam" id="PF16036"/>
    </source>
</evidence>
<proteinExistence type="predicted"/>
<keyword evidence="2" id="KW-0449">Lipoprotein</keyword>
<dbReference type="InterPro" id="IPR036298">
    <property type="entry name" value="Chalcone_isomerase_sf"/>
</dbReference>
<dbReference type="EMBL" id="SACT01000001">
    <property type="protein sequence ID" value="RVT53990.1"/>
    <property type="molecule type" value="Genomic_DNA"/>
</dbReference>
<dbReference type="InterPro" id="IPR016087">
    <property type="entry name" value="Chalcone_isomerase"/>
</dbReference>
<evidence type="ECO:0000313" key="3">
    <source>
        <dbReference type="Proteomes" id="UP000288178"/>
    </source>
</evidence>
<protein>
    <submittedName>
        <fullName evidence="2">Lipoprotein transmembrane</fullName>
    </submittedName>
</protein>
<dbReference type="AlphaFoldDB" id="A0A437K125"/>
<feature type="domain" description="Chalcone isomerase" evidence="1">
    <location>
        <begin position="65"/>
        <end position="233"/>
    </location>
</feature>
<gene>
    <name evidence="2" type="ORF">ENE75_03690</name>
</gene>
<dbReference type="Gene3D" id="3.50.70.10">
    <property type="match status" value="1"/>
</dbReference>
<dbReference type="PANTHER" id="PTHR47698:SF2">
    <property type="entry name" value="FATTY-ACID-BINDING PROTEIN 3, CHLOROPLASTIC"/>
    <property type="match status" value="1"/>
</dbReference>
<accession>A0A437K125</accession>
<keyword evidence="2" id="KW-0812">Transmembrane</keyword>
<dbReference type="Pfam" id="PF16036">
    <property type="entry name" value="Chalcone_3"/>
    <property type="match status" value="1"/>
</dbReference>
<keyword evidence="2" id="KW-0472">Membrane</keyword>
<dbReference type="SUPFAM" id="SSF54626">
    <property type="entry name" value="Chalcone isomerase"/>
    <property type="match status" value="1"/>
</dbReference>
<dbReference type="Proteomes" id="UP000288178">
    <property type="component" value="Unassembled WGS sequence"/>
</dbReference>
<reference evidence="2 3" key="1">
    <citation type="submission" date="2019-01" db="EMBL/GenBank/DDBJ databases">
        <authorList>
            <person name="Chen W.-M."/>
        </authorList>
    </citation>
    <scope>NUCLEOTIDE SEQUENCE [LARGE SCALE GENOMIC DNA]</scope>
    <source>
        <strain evidence="2 3">ICH-3</strain>
    </source>
</reference>
<name>A0A437K125_9BURK</name>
<dbReference type="InterPro" id="IPR016088">
    <property type="entry name" value="Chalcone_isomerase_3-sand"/>
</dbReference>
<dbReference type="GO" id="GO:0016872">
    <property type="term" value="F:intramolecular lyase activity"/>
    <property type="evidence" value="ECO:0007669"/>
    <property type="project" value="InterPro"/>
</dbReference>
<sequence>MAPLRATAAIRLTGGRGRRDMRALCGATAALPSRQEVPQMHRRQVMAAAAALVVSSLAVPGAALAVEVGGATLPDTATVGGQELVLNGAGVRTRVFFKVYAMGLYLPKKVGSTAEVLASPGARRVTLHLLRKLTGEDFAKAFTEGLNNNTGEAERQRLQAQIQAFVGTFSRQGDLKEGEVIHMDWVPGTGLVATRGGQPVGTPINEPAFYNAVLRIWLGDKPADDALKPLLLGKS</sequence>
<evidence type="ECO:0000313" key="2">
    <source>
        <dbReference type="EMBL" id="RVT53990.1"/>
    </source>
</evidence>
<organism evidence="2 3">
    <name type="scientific">Rubrivivax albus</name>
    <dbReference type="NCBI Taxonomy" id="2499835"/>
    <lineage>
        <taxon>Bacteria</taxon>
        <taxon>Pseudomonadati</taxon>
        <taxon>Pseudomonadota</taxon>
        <taxon>Betaproteobacteria</taxon>
        <taxon>Burkholderiales</taxon>
        <taxon>Sphaerotilaceae</taxon>
        <taxon>Rubrivivax</taxon>
    </lineage>
</organism>
<keyword evidence="3" id="KW-1185">Reference proteome</keyword>
<comment type="caution">
    <text evidence="2">The sequence shown here is derived from an EMBL/GenBank/DDBJ whole genome shotgun (WGS) entry which is preliminary data.</text>
</comment>
<dbReference type="PANTHER" id="PTHR47698">
    <property type="entry name" value="FATTY-ACID-BINDING PROTEIN 3, CHLOROPLASTIC"/>
    <property type="match status" value="1"/>
</dbReference>